<dbReference type="SUPFAM" id="SSF55874">
    <property type="entry name" value="ATPase domain of HSP90 chaperone/DNA topoisomerase II/histidine kinase"/>
    <property type="match status" value="1"/>
</dbReference>
<dbReference type="Gene3D" id="1.10.287.130">
    <property type="match status" value="1"/>
</dbReference>
<dbReference type="EC" id="2.7.13.3" evidence="2"/>
<comment type="catalytic activity">
    <reaction evidence="1">
        <text>ATP + protein L-histidine = ADP + protein N-phospho-L-histidine.</text>
        <dbReference type="EC" id="2.7.13.3"/>
    </reaction>
</comment>
<evidence type="ECO:0000313" key="10">
    <source>
        <dbReference type="Proteomes" id="UP000326061"/>
    </source>
</evidence>
<feature type="transmembrane region" description="Helical" evidence="7">
    <location>
        <begin position="116"/>
        <end position="133"/>
    </location>
</feature>
<organism evidence="9 10">
    <name type="scientific">Sulfurimonas xiamenensis</name>
    <dbReference type="NCBI Taxonomy" id="2590021"/>
    <lineage>
        <taxon>Bacteria</taxon>
        <taxon>Pseudomonadati</taxon>
        <taxon>Campylobacterota</taxon>
        <taxon>Epsilonproteobacteria</taxon>
        <taxon>Campylobacterales</taxon>
        <taxon>Sulfurimonadaceae</taxon>
        <taxon>Sulfurimonas</taxon>
    </lineage>
</organism>
<dbReference type="EMBL" id="CP041166">
    <property type="protein sequence ID" value="QFR43547.1"/>
    <property type="molecule type" value="Genomic_DNA"/>
</dbReference>
<feature type="domain" description="Histidine kinase" evidence="8">
    <location>
        <begin position="185"/>
        <end position="386"/>
    </location>
</feature>
<evidence type="ECO:0000259" key="8">
    <source>
        <dbReference type="PROSITE" id="PS50109"/>
    </source>
</evidence>
<dbReference type="GO" id="GO:0016036">
    <property type="term" value="P:cellular response to phosphate starvation"/>
    <property type="evidence" value="ECO:0007669"/>
    <property type="project" value="TreeGrafter"/>
</dbReference>
<dbReference type="RefSeq" id="WP_152299610.1">
    <property type="nucleotide sequence ID" value="NZ_CP041166.1"/>
</dbReference>
<dbReference type="InterPro" id="IPR050351">
    <property type="entry name" value="BphY/WalK/GraS-like"/>
</dbReference>
<dbReference type="InterPro" id="IPR036097">
    <property type="entry name" value="HisK_dim/P_sf"/>
</dbReference>
<dbReference type="KEGG" id="suln:FJR47_06345"/>
<dbReference type="PANTHER" id="PTHR45453">
    <property type="entry name" value="PHOSPHATE REGULON SENSOR PROTEIN PHOR"/>
    <property type="match status" value="1"/>
</dbReference>
<dbReference type="InterPro" id="IPR003594">
    <property type="entry name" value="HATPase_dom"/>
</dbReference>
<dbReference type="CDD" id="cd00082">
    <property type="entry name" value="HisKA"/>
    <property type="match status" value="1"/>
</dbReference>
<dbReference type="PANTHER" id="PTHR45453:SF1">
    <property type="entry name" value="PHOSPHATE REGULON SENSOR PROTEIN PHOR"/>
    <property type="match status" value="1"/>
</dbReference>
<dbReference type="Gene3D" id="3.30.565.10">
    <property type="entry name" value="Histidine kinase-like ATPase, C-terminal domain"/>
    <property type="match status" value="1"/>
</dbReference>
<evidence type="ECO:0000313" key="9">
    <source>
        <dbReference type="EMBL" id="QFR43547.1"/>
    </source>
</evidence>
<evidence type="ECO:0000256" key="6">
    <source>
        <dbReference type="ARBA" id="ARBA00023012"/>
    </source>
</evidence>
<dbReference type="GO" id="GO:0004721">
    <property type="term" value="F:phosphoprotein phosphatase activity"/>
    <property type="evidence" value="ECO:0007669"/>
    <property type="project" value="TreeGrafter"/>
</dbReference>
<dbReference type="PROSITE" id="PS50109">
    <property type="entry name" value="HIS_KIN"/>
    <property type="match status" value="1"/>
</dbReference>
<dbReference type="PRINTS" id="PR00344">
    <property type="entry name" value="BCTRLSENSOR"/>
</dbReference>
<proteinExistence type="predicted"/>
<dbReference type="GO" id="GO:0005886">
    <property type="term" value="C:plasma membrane"/>
    <property type="evidence" value="ECO:0007669"/>
    <property type="project" value="TreeGrafter"/>
</dbReference>
<evidence type="ECO:0000256" key="3">
    <source>
        <dbReference type="ARBA" id="ARBA00022553"/>
    </source>
</evidence>
<dbReference type="Proteomes" id="UP000326061">
    <property type="component" value="Chromosome"/>
</dbReference>
<dbReference type="InterPro" id="IPR005467">
    <property type="entry name" value="His_kinase_dom"/>
</dbReference>
<keyword evidence="7" id="KW-1133">Transmembrane helix</keyword>
<evidence type="ECO:0000256" key="7">
    <source>
        <dbReference type="SAM" id="Phobius"/>
    </source>
</evidence>
<dbReference type="SMART" id="SM00387">
    <property type="entry name" value="HATPase_c"/>
    <property type="match status" value="1"/>
</dbReference>
<dbReference type="InterPro" id="IPR036890">
    <property type="entry name" value="HATPase_C_sf"/>
</dbReference>
<reference evidence="10" key="1">
    <citation type="submission" date="2019-06" db="EMBL/GenBank/DDBJ databases">
        <title>Sulfurimonas gotlandica sp. nov., a chemoautotrophic and psychrotolerant epsilonproteobacterium isolated from a pelagic redoxcline, and an emended description of the genus Sulfurimonas.</title>
        <authorList>
            <person name="Wang S."/>
            <person name="Jiang L."/>
            <person name="Shao Z."/>
        </authorList>
    </citation>
    <scope>NUCLEOTIDE SEQUENCE [LARGE SCALE GENOMIC DNA]</scope>
    <source>
        <strain evidence="10">1-1N</strain>
    </source>
</reference>
<evidence type="ECO:0000256" key="4">
    <source>
        <dbReference type="ARBA" id="ARBA00022679"/>
    </source>
</evidence>
<keyword evidence="3" id="KW-0597">Phosphoprotein</keyword>
<keyword evidence="5 9" id="KW-0418">Kinase</keyword>
<dbReference type="SUPFAM" id="SSF47384">
    <property type="entry name" value="Homodimeric domain of signal transducing histidine kinase"/>
    <property type="match status" value="1"/>
</dbReference>
<dbReference type="Pfam" id="PF02518">
    <property type="entry name" value="HATPase_c"/>
    <property type="match status" value="1"/>
</dbReference>
<protein>
    <recommendedName>
        <fullName evidence="2">histidine kinase</fullName>
        <ecNumber evidence="2">2.7.13.3</ecNumber>
    </recommendedName>
</protein>
<dbReference type="SMART" id="SM00388">
    <property type="entry name" value="HisKA"/>
    <property type="match status" value="1"/>
</dbReference>
<gene>
    <name evidence="9" type="ORF">FJR47_06345</name>
</gene>
<feature type="transmembrane region" description="Helical" evidence="7">
    <location>
        <begin position="145"/>
        <end position="169"/>
    </location>
</feature>
<name>A0AAJ4A460_9BACT</name>
<evidence type="ECO:0000256" key="2">
    <source>
        <dbReference type="ARBA" id="ARBA00012438"/>
    </source>
</evidence>
<keyword evidence="7" id="KW-0812">Transmembrane</keyword>
<feature type="transmembrane region" description="Helical" evidence="7">
    <location>
        <begin position="12"/>
        <end position="38"/>
    </location>
</feature>
<accession>A0AAJ4A460</accession>
<dbReference type="AlphaFoldDB" id="A0AAJ4A460"/>
<keyword evidence="7" id="KW-0472">Membrane</keyword>
<dbReference type="Pfam" id="PF00512">
    <property type="entry name" value="HisKA"/>
    <property type="match status" value="1"/>
</dbReference>
<keyword evidence="4" id="KW-0808">Transferase</keyword>
<evidence type="ECO:0000256" key="5">
    <source>
        <dbReference type="ARBA" id="ARBA00022777"/>
    </source>
</evidence>
<evidence type="ECO:0000256" key="1">
    <source>
        <dbReference type="ARBA" id="ARBA00000085"/>
    </source>
</evidence>
<dbReference type="InterPro" id="IPR004358">
    <property type="entry name" value="Sig_transdc_His_kin-like_C"/>
</dbReference>
<keyword evidence="10" id="KW-1185">Reference proteome</keyword>
<dbReference type="GO" id="GO:0000155">
    <property type="term" value="F:phosphorelay sensor kinase activity"/>
    <property type="evidence" value="ECO:0007669"/>
    <property type="project" value="InterPro"/>
</dbReference>
<dbReference type="InterPro" id="IPR003661">
    <property type="entry name" value="HisK_dim/P_dom"/>
</dbReference>
<sequence>MDTNLYSGEKKSILYVLGLYLSSTLLLIATLFTSYYFYEKDQLMHDEKETLKKYALKIEDKLSALHEVNNHDYKYPRFDDFKSAIYDIDKNLIFSTFDDDIEELENKFFIKDSKSYLITSLSPYYMGAAYIVVQKETKNLDILNALIYLAIIVVLITIITSFFLVNLVLKPIRENIKLLDNFIKDTTHELNTPITAILTNIETLDSTNCDEKTLRKLDRIKIASMGISNIYQDLVYLLLNHKTSTQNIDLNLSQILVQRVNYFANMANMKKIKFVLEIKENVHFIADKQKMERLIDNILSNAIKYTRKSTAITVTLNESMLSIEDEGKGMSKEEIEKIFTRYLRFDKSQGGFGIGYSIIKSIIDEYNIKIDIKSKQNKGTKVTLTW</sequence>
<keyword evidence="6" id="KW-0902">Two-component regulatory system</keyword>